<evidence type="ECO:0000313" key="4">
    <source>
        <dbReference type="EMBL" id="MEW9806861.1"/>
    </source>
</evidence>
<proteinExistence type="inferred from homology"/>
<dbReference type="PROSITE" id="PS50405">
    <property type="entry name" value="GST_CTER"/>
    <property type="match status" value="1"/>
</dbReference>
<dbReference type="InterPro" id="IPR004046">
    <property type="entry name" value="GST_C"/>
</dbReference>
<dbReference type="Proteomes" id="UP001556196">
    <property type="component" value="Unassembled WGS sequence"/>
</dbReference>
<accession>A0ABV3R0R9</accession>
<dbReference type="Pfam" id="PF00043">
    <property type="entry name" value="GST_C"/>
    <property type="match status" value="1"/>
</dbReference>
<name>A0ABV3R0R9_9HYPH</name>
<evidence type="ECO:0000259" key="3">
    <source>
        <dbReference type="PROSITE" id="PS50405"/>
    </source>
</evidence>
<dbReference type="EMBL" id="JBFOCI010000003">
    <property type="protein sequence ID" value="MEW9806861.1"/>
    <property type="molecule type" value="Genomic_DNA"/>
</dbReference>
<dbReference type="Pfam" id="PF02798">
    <property type="entry name" value="GST_N"/>
    <property type="match status" value="1"/>
</dbReference>
<dbReference type="Gene3D" id="3.40.30.10">
    <property type="entry name" value="Glutaredoxin"/>
    <property type="match status" value="1"/>
</dbReference>
<dbReference type="PROSITE" id="PS50404">
    <property type="entry name" value="GST_NTER"/>
    <property type="match status" value="1"/>
</dbReference>
<reference evidence="4 5" key="1">
    <citation type="submission" date="2024-06" db="EMBL/GenBank/DDBJ databases">
        <authorList>
            <person name="Tuo L."/>
        </authorList>
    </citation>
    <scope>NUCLEOTIDE SEQUENCE [LARGE SCALE GENOMIC DNA]</scope>
    <source>
        <strain evidence="4 5">ZMM04-5</strain>
    </source>
</reference>
<organism evidence="4 5">
    <name type="scientific">Mesorhizobium marinum</name>
    <dbReference type="NCBI Taxonomy" id="3228790"/>
    <lineage>
        <taxon>Bacteria</taxon>
        <taxon>Pseudomonadati</taxon>
        <taxon>Pseudomonadota</taxon>
        <taxon>Alphaproteobacteria</taxon>
        <taxon>Hyphomicrobiales</taxon>
        <taxon>Phyllobacteriaceae</taxon>
        <taxon>Mesorhizobium</taxon>
    </lineage>
</organism>
<dbReference type="InterPro" id="IPR036282">
    <property type="entry name" value="Glutathione-S-Trfase_C_sf"/>
</dbReference>
<dbReference type="CDD" id="cd03047">
    <property type="entry name" value="GST_N_2"/>
    <property type="match status" value="1"/>
</dbReference>
<evidence type="ECO:0000313" key="5">
    <source>
        <dbReference type="Proteomes" id="UP001556196"/>
    </source>
</evidence>
<feature type="domain" description="GST N-terminal" evidence="2">
    <location>
        <begin position="1"/>
        <end position="81"/>
    </location>
</feature>
<comment type="caution">
    <text evidence="4">The sequence shown here is derived from an EMBL/GenBank/DDBJ whole genome shotgun (WGS) entry which is preliminary data.</text>
</comment>
<dbReference type="InterPro" id="IPR036249">
    <property type="entry name" value="Thioredoxin-like_sf"/>
</dbReference>
<dbReference type="SFLD" id="SFLDG01150">
    <property type="entry name" value="Main.1:_Beta-like"/>
    <property type="match status" value="1"/>
</dbReference>
<dbReference type="Gene3D" id="1.20.1050.10">
    <property type="match status" value="1"/>
</dbReference>
<dbReference type="SUPFAM" id="SSF52833">
    <property type="entry name" value="Thioredoxin-like"/>
    <property type="match status" value="1"/>
</dbReference>
<dbReference type="SFLD" id="SFLDS00019">
    <property type="entry name" value="Glutathione_Transferase_(cytos"/>
    <property type="match status" value="1"/>
</dbReference>
<feature type="domain" description="GST C-terminal" evidence="3">
    <location>
        <begin position="86"/>
        <end position="212"/>
    </location>
</feature>
<dbReference type="SUPFAM" id="SSF47616">
    <property type="entry name" value="GST C-terminal domain-like"/>
    <property type="match status" value="1"/>
</dbReference>
<keyword evidence="5" id="KW-1185">Reference proteome</keyword>
<dbReference type="InterPro" id="IPR004045">
    <property type="entry name" value="Glutathione_S-Trfase_N"/>
</dbReference>
<dbReference type="SFLD" id="SFLDG00358">
    <property type="entry name" value="Main_(cytGST)"/>
    <property type="match status" value="1"/>
</dbReference>
<comment type="similarity">
    <text evidence="1">Belongs to the GST superfamily.</text>
</comment>
<dbReference type="RefSeq" id="WP_367723987.1">
    <property type="nucleotide sequence ID" value="NZ_JBFOCI010000003.1"/>
</dbReference>
<sequence>MITVWGRITSANVQAVMWALAELGVESKRIDTGGAFGGTDTPEYLAMNPNKLVPTIQDGDLTMWESAAIVRYLGATYGDDGFWPSDPVARARIDQWAEWAKTSFAPTLLGGIFLPLVATREENRDAKAVAAAVTRMQGLARIVDARLARSPFLGGERLAFGDCIFGTLLYRYFTVDFERADTPHLQAYYDRLRSRPAYERSAMISYESLRAK</sequence>
<dbReference type="InterPro" id="IPR040079">
    <property type="entry name" value="Glutathione_S-Trfase"/>
</dbReference>
<protein>
    <submittedName>
        <fullName evidence="4">Glutathione S-transferase family protein</fullName>
    </submittedName>
</protein>
<gene>
    <name evidence="4" type="ORF">ABUE31_12790</name>
</gene>
<dbReference type="PANTHER" id="PTHR44051:SF19">
    <property type="entry name" value="DISULFIDE-BOND OXIDOREDUCTASE YFCG"/>
    <property type="match status" value="1"/>
</dbReference>
<dbReference type="InterPro" id="IPR010987">
    <property type="entry name" value="Glutathione-S-Trfase_C-like"/>
</dbReference>
<evidence type="ECO:0000256" key="1">
    <source>
        <dbReference type="RuleBase" id="RU003494"/>
    </source>
</evidence>
<evidence type="ECO:0000259" key="2">
    <source>
        <dbReference type="PROSITE" id="PS50404"/>
    </source>
</evidence>
<dbReference type="PANTHER" id="PTHR44051">
    <property type="entry name" value="GLUTATHIONE S-TRANSFERASE-RELATED"/>
    <property type="match status" value="1"/>
</dbReference>